<sequence>ADTVMVAVVAIAAIAVAATRNAVVAA</sequence>
<reference evidence="1 2" key="1">
    <citation type="journal article" date="2018" name="Front. Plant Sci.">
        <title>Red Clover (Trifolium pratense) and Zigzag Clover (T. medium) - A Picture of Genomic Similarities and Differences.</title>
        <authorList>
            <person name="Dluhosova J."/>
            <person name="Istvanek J."/>
            <person name="Nedelnik J."/>
            <person name="Repkova J."/>
        </authorList>
    </citation>
    <scope>NUCLEOTIDE SEQUENCE [LARGE SCALE GENOMIC DNA]</scope>
    <source>
        <strain evidence="2">cv. 10/8</strain>
        <tissue evidence="1">Leaf</tissue>
    </source>
</reference>
<dbReference type="AlphaFoldDB" id="A0A392N991"/>
<evidence type="ECO:0000313" key="2">
    <source>
        <dbReference type="Proteomes" id="UP000265520"/>
    </source>
</evidence>
<dbReference type="EMBL" id="LXQA010030183">
    <property type="protein sequence ID" value="MCH95588.1"/>
    <property type="molecule type" value="Genomic_DNA"/>
</dbReference>
<keyword evidence="2" id="KW-1185">Reference proteome</keyword>
<protein>
    <submittedName>
        <fullName evidence="1">Uncharacterized protein</fullName>
    </submittedName>
</protein>
<gene>
    <name evidence="1" type="ORF">A2U01_0016568</name>
</gene>
<feature type="non-terminal residue" evidence="1">
    <location>
        <position position="1"/>
    </location>
</feature>
<comment type="caution">
    <text evidence="1">The sequence shown here is derived from an EMBL/GenBank/DDBJ whole genome shotgun (WGS) entry which is preliminary data.</text>
</comment>
<organism evidence="1 2">
    <name type="scientific">Trifolium medium</name>
    <dbReference type="NCBI Taxonomy" id="97028"/>
    <lineage>
        <taxon>Eukaryota</taxon>
        <taxon>Viridiplantae</taxon>
        <taxon>Streptophyta</taxon>
        <taxon>Embryophyta</taxon>
        <taxon>Tracheophyta</taxon>
        <taxon>Spermatophyta</taxon>
        <taxon>Magnoliopsida</taxon>
        <taxon>eudicotyledons</taxon>
        <taxon>Gunneridae</taxon>
        <taxon>Pentapetalae</taxon>
        <taxon>rosids</taxon>
        <taxon>fabids</taxon>
        <taxon>Fabales</taxon>
        <taxon>Fabaceae</taxon>
        <taxon>Papilionoideae</taxon>
        <taxon>50 kb inversion clade</taxon>
        <taxon>NPAAA clade</taxon>
        <taxon>Hologalegina</taxon>
        <taxon>IRL clade</taxon>
        <taxon>Trifolieae</taxon>
        <taxon>Trifolium</taxon>
    </lineage>
</organism>
<accession>A0A392N991</accession>
<dbReference type="Proteomes" id="UP000265520">
    <property type="component" value="Unassembled WGS sequence"/>
</dbReference>
<proteinExistence type="predicted"/>
<name>A0A392N991_9FABA</name>
<evidence type="ECO:0000313" key="1">
    <source>
        <dbReference type="EMBL" id="MCH95588.1"/>
    </source>
</evidence>